<name>A0A383AV64_9ZZZZ</name>
<feature type="non-terminal residue" evidence="2">
    <location>
        <position position="1"/>
    </location>
</feature>
<proteinExistence type="predicted"/>
<dbReference type="EMBL" id="UINC01194788">
    <property type="protein sequence ID" value="SVE11048.1"/>
    <property type="molecule type" value="Genomic_DNA"/>
</dbReference>
<evidence type="ECO:0000313" key="2">
    <source>
        <dbReference type="EMBL" id="SVE11048.1"/>
    </source>
</evidence>
<sequence length="94" mass="10867">ILSDWRVDLLERIEQTGSITQAAREMDVPYRTACYKLKQVECNLGVKLLETHSGGSKGGSSRLSMAGRDYLEKYRDFREGFDQIVTERFKEIFE</sequence>
<gene>
    <name evidence="2" type="ORF">METZ01_LOCUS463902</name>
</gene>
<reference evidence="2" key="1">
    <citation type="submission" date="2018-05" db="EMBL/GenBank/DDBJ databases">
        <authorList>
            <person name="Lanie J.A."/>
            <person name="Ng W.-L."/>
            <person name="Kazmierczak K.M."/>
            <person name="Andrzejewski T.M."/>
            <person name="Davidsen T.M."/>
            <person name="Wayne K.J."/>
            <person name="Tettelin H."/>
            <person name="Glass J.I."/>
            <person name="Rusch D."/>
            <person name="Podicherti R."/>
            <person name="Tsui H.-C.T."/>
            <person name="Winkler M.E."/>
        </authorList>
    </citation>
    <scope>NUCLEOTIDE SEQUENCE</scope>
</reference>
<accession>A0A383AV64</accession>
<dbReference type="AlphaFoldDB" id="A0A383AV64"/>
<dbReference type="Pfam" id="PF00126">
    <property type="entry name" value="HTH_1"/>
    <property type="match status" value="1"/>
</dbReference>
<dbReference type="PANTHER" id="PTHR30432:SF1">
    <property type="entry name" value="DNA-BINDING TRANSCRIPTIONAL DUAL REGULATOR MODE"/>
    <property type="match status" value="1"/>
</dbReference>
<feature type="domain" description="HTH lysR-type" evidence="1">
    <location>
        <begin position="9"/>
        <end position="67"/>
    </location>
</feature>
<protein>
    <recommendedName>
        <fullName evidence="1">HTH lysR-type domain-containing protein</fullName>
    </recommendedName>
</protein>
<dbReference type="InterPro" id="IPR036388">
    <property type="entry name" value="WH-like_DNA-bd_sf"/>
</dbReference>
<dbReference type="InterPro" id="IPR036390">
    <property type="entry name" value="WH_DNA-bd_sf"/>
</dbReference>
<organism evidence="2">
    <name type="scientific">marine metagenome</name>
    <dbReference type="NCBI Taxonomy" id="408172"/>
    <lineage>
        <taxon>unclassified sequences</taxon>
        <taxon>metagenomes</taxon>
        <taxon>ecological metagenomes</taxon>
    </lineage>
</organism>
<dbReference type="PANTHER" id="PTHR30432">
    <property type="entry name" value="TRANSCRIPTIONAL REGULATOR MODE"/>
    <property type="match status" value="1"/>
</dbReference>
<dbReference type="Gene3D" id="1.10.10.10">
    <property type="entry name" value="Winged helix-like DNA-binding domain superfamily/Winged helix DNA-binding domain"/>
    <property type="match status" value="1"/>
</dbReference>
<dbReference type="InterPro" id="IPR000847">
    <property type="entry name" value="LysR_HTH_N"/>
</dbReference>
<dbReference type="GO" id="GO:0003700">
    <property type="term" value="F:DNA-binding transcription factor activity"/>
    <property type="evidence" value="ECO:0007669"/>
    <property type="project" value="InterPro"/>
</dbReference>
<dbReference type="InterPro" id="IPR051815">
    <property type="entry name" value="Molybdate_resp_trans_reg"/>
</dbReference>
<dbReference type="SUPFAM" id="SSF46785">
    <property type="entry name" value="Winged helix' DNA-binding domain"/>
    <property type="match status" value="1"/>
</dbReference>
<evidence type="ECO:0000259" key="1">
    <source>
        <dbReference type="Pfam" id="PF00126"/>
    </source>
</evidence>